<organism evidence="4 5">
    <name type="scientific">Botrimarina hoheduenensis</name>
    <dbReference type="NCBI Taxonomy" id="2528000"/>
    <lineage>
        <taxon>Bacteria</taxon>
        <taxon>Pseudomonadati</taxon>
        <taxon>Planctomycetota</taxon>
        <taxon>Planctomycetia</taxon>
        <taxon>Pirellulales</taxon>
        <taxon>Lacipirellulaceae</taxon>
        <taxon>Botrimarina</taxon>
    </lineage>
</organism>
<dbReference type="AlphaFoldDB" id="A0A5C5W8I8"/>
<dbReference type="Pfam" id="PF16173">
    <property type="entry name" value="DUF4874"/>
    <property type="match status" value="1"/>
</dbReference>
<feature type="domain" description="DUF4874" evidence="3">
    <location>
        <begin position="35"/>
        <end position="192"/>
    </location>
</feature>
<feature type="chain" id="PRO_5022712864" description="DUF4832 domain-containing protein" evidence="1">
    <location>
        <begin position="18"/>
        <end position="454"/>
    </location>
</feature>
<name>A0A5C5W8I8_9BACT</name>
<evidence type="ECO:0000256" key="1">
    <source>
        <dbReference type="SAM" id="SignalP"/>
    </source>
</evidence>
<dbReference type="Pfam" id="PF16116">
    <property type="entry name" value="DUF4832"/>
    <property type="match status" value="1"/>
</dbReference>
<evidence type="ECO:0000259" key="2">
    <source>
        <dbReference type="Pfam" id="PF16116"/>
    </source>
</evidence>
<protein>
    <recommendedName>
        <fullName evidence="6">DUF4832 domain-containing protein</fullName>
    </recommendedName>
</protein>
<dbReference type="EMBL" id="SJPH01000002">
    <property type="protein sequence ID" value="TWT47206.1"/>
    <property type="molecule type" value="Genomic_DNA"/>
</dbReference>
<keyword evidence="5" id="KW-1185">Reference proteome</keyword>
<proteinExistence type="predicted"/>
<evidence type="ECO:0000313" key="5">
    <source>
        <dbReference type="Proteomes" id="UP000318995"/>
    </source>
</evidence>
<feature type="signal peptide" evidence="1">
    <location>
        <begin position="1"/>
        <end position="17"/>
    </location>
</feature>
<evidence type="ECO:0000259" key="3">
    <source>
        <dbReference type="Pfam" id="PF16173"/>
    </source>
</evidence>
<dbReference type="InterPro" id="IPR032267">
    <property type="entry name" value="DUF4832"/>
</dbReference>
<evidence type="ECO:0000313" key="4">
    <source>
        <dbReference type="EMBL" id="TWT47206.1"/>
    </source>
</evidence>
<dbReference type="InterPro" id="IPR032379">
    <property type="entry name" value="DUF4874"/>
</dbReference>
<evidence type="ECO:0008006" key="6">
    <source>
        <dbReference type="Google" id="ProtNLM"/>
    </source>
</evidence>
<keyword evidence="1" id="KW-0732">Signal</keyword>
<dbReference type="OrthoDB" id="9760654at2"/>
<gene>
    <name evidence="4" type="ORF">Pla111_08180</name>
</gene>
<feature type="domain" description="DUF4832" evidence="2">
    <location>
        <begin position="217"/>
        <end position="422"/>
    </location>
</feature>
<dbReference type="Proteomes" id="UP000318995">
    <property type="component" value="Unassembled WGS sequence"/>
</dbReference>
<reference evidence="4 5" key="1">
    <citation type="submission" date="2019-02" db="EMBL/GenBank/DDBJ databases">
        <title>Deep-cultivation of Planctomycetes and their phenomic and genomic characterization uncovers novel biology.</title>
        <authorList>
            <person name="Wiegand S."/>
            <person name="Jogler M."/>
            <person name="Boedeker C."/>
            <person name="Pinto D."/>
            <person name="Vollmers J."/>
            <person name="Rivas-Marin E."/>
            <person name="Kohn T."/>
            <person name="Peeters S.H."/>
            <person name="Heuer A."/>
            <person name="Rast P."/>
            <person name="Oberbeckmann S."/>
            <person name="Bunk B."/>
            <person name="Jeske O."/>
            <person name="Meyerdierks A."/>
            <person name="Storesund J.E."/>
            <person name="Kallscheuer N."/>
            <person name="Luecker S."/>
            <person name="Lage O.M."/>
            <person name="Pohl T."/>
            <person name="Merkel B.J."/>
            <person name="Hornburger P."/>
            <person name="Mueller R.-W."/>
            <person name="Bruemmer F."/>
            <person name="Labrenz M."/>
            <person name="Spormann A.M."/>
            <person name="Op Den Camp H."/>
            <person name="Overmann J."/>
            <person name="Amann R."/>
            <person name="Jetten M.S.M."/>
            <person name="Mascher T."/>
            <person name="Medema M.H."/>
            <person name="Devos D.P."/>
            <person name="Kaster A.-K."/>
            <person name="Ovreas L."/>
            <person name="Rohde M."/>
            <person name="Galperin M.Y."/>
            <person name="Jogler C."/>
        </authorList>
    </citation>
    <scope>NUCLEOTIDE SEQUENCE [LARGE SCALE GENOMIC DNA]</scope>
    <source>
        <strain evidence="4 5">Pla111</strain>
    </source>
</reference>
<dbReference type="RefSeq" id="WP_146571659.1">
    <property type="nucleotide sequence ID" value="NZ_SJPH01000002.1"/>
</dbReference>
<accession>A0A5C5W8I8</accession>
<sequence precursor="true">MTIQATLSLLAFAQVLAATGWSDKTYQPSKERLANPERGLYVELDDRHQRPLESVQLRRLTDDGITLVQRLYYLKGYRDRPLDRQQLDLIEADFDTIREGGMKVILRFAYSSQIGEPDAPLNIVLGHIEQLKPVLQANSDLILTVQAGFIGAWGEWHASTNQLTTPDAMRAIATALLKAIPPDRTIQVRTPAQKMYLVGSTKPLSGELIDRGSLAARIGHHNDCFLADSTDTGTYRTAKLEIDRTYVAIDSQFVPVGGETCREGPRTDTNFARDEMARMHWSFLNLAYHRRVIAKWQSSGFLEEVRLRLGYRLRLGRLRLNKDVPAGGALRGKLTVHNDGFAAPLHNRPVELLLVDCSGKVKHRSTLDVDLRDVYPGVEVDWPIQTVIPANMPAGDYAARLWLPDPSLRLRDDRRYALRLANQVEKPTSDGSIRLDVDITIRSQLASPSRAASK</sequence>
<comment type="caution">
    <text evidence="4">The sequence shown here is derived from an EMBL/GenBank/DDBJ whole genome shotgun (WGS) entry which is preliminary data.</text>
</comment>